<reference evidence="8 9" key="1">
    <citation type="submission" date="2018-09" db="EMBL/GenBank/DDBJ databases">
        <title>Streptomyces sp. nov. DS1-2, an endophytic actinomycete isolated from roots of Dendrobium scabrilingue.</title>
        <authorList>
            <person name="Kuncharoen N."/>
            <person name="Kudo T."/>
            <person name="Ohkuma M."/>
            <person name="Yuki M."/>
            <person name="Tanasupawat S."/>
        </authorList>
    </citation>
    <scope>NUCLEOTIDE SEQUENCE [LARGE SCALE GENOMIC DNA]</scope>
    <source>
        <strain evidence="6 9">AZ1-7</strain>
        <strain evidence="7 8">DS1-2</strain>
    </source>
</reference>
<evidence type="ECO:0000313" key="6">
    <source>
        <dbReference type="EMBL" id="RKN10487.1"/>
    </source>
</evidence>
<dbReference type="PANTHER" id="PTHR33823:SF4">
    <property type="entry name" value="GENERAL STRESS PROTEIN 16O"/>
    <property type="match status" value="1"/>
</dbReference>
<evidence type="ECO:0000256" key="3">
    <source>
        <dbReference type="ARBA" id="ARBA00022833"/>
    </source>
</evidence>
<evidence type="ECO:0000256" key="1">
    <source>
        <dbReference type="ARBA" id="ARBA00022723"/>
    </source>
</evidence>
<keyword evidence="3" id="KW-0862">Zinc</keyword>
<gene>
    <name evidence="7" type="ORF">D7318_09800</name>
    <name evidence="6" type="ORF">D7319_08625</name>
</gene>
<dbReference type="Proteomes" id="UP000268652">
    <property type="component" value="Unassembled WGS sequence"/>
</dbReference>
<keyword evidence="2" id="KW-0863">Zinc-finger</keyword>
<proteinExistence type="predicted"/>
<comment type="caution">
    <text evidence="6">The sequence shown here is derived from an EMBL/GenBank/DDBJ whole genome shotgun (WGS) entry which is preliminary data.</text>
</comment>
<dbReference type="PROSITE" id="PS51128">
    <property type="entry name" value="ZF_DKSA_2"/>
    <property type="match status" value="1"/>
</dbReference>
<sequence length="118" mass="12642">MDHRLIGADNAGLPGAELAALRESLVEQRDFRLAQLAQLAGPGEAAPSGAASRREVQVALRASARMVLADVEAAIERMDNGSYGVCRRCGHAIALPRLVIVPQARYCAPCHRTREVGR</sequence>
<organism evidence="6 9">
    <name type="scientific">Streptomyces radicis</name>
    <dbReference type="NCBI Taxonomy" id="1750517"/>
    <lineage>
        <taxon>Bacteria</taxon>
        <taxon>Bacillati</taxon>
        <taxon>Actinomycetota</taxon>
        <taxon>Actinomycetes</taxon>
        <taxon>Kitasatosporales</taxon>
        <taxon>Streptomycetaceae</taxon>
        <taxon>Streptomyces</taxon>
    </lineage>
</organism>
<evidence type="ECO:0000256" key="2">
    <source>
        <dbReference type="ARBA" id="ARBA00022771"/>
    </source>
</evidence>
<evidence type="ECO:0000313" key="9">
    <source>
        <dbReference type="Proteomes" id="UP000275024"/>
    </source>
</evidence>
<dbReference type="OrthoDB" id="1121111at2"/>
<evidence type="ECO:0000313" key="8">
    <source>
        <dbReference type="Proteomes" id="UP000268652"/>
    </source>
</evidence>
<keyword evidence="1" id="KW-0479">Metal-binding</keyword>
<dbReference type="AlphaFoldDB" id="A0A3A9WWD7"/>
<accession>A0A3A9WWD7</accession>
<dbReference type="EMBL" id="RBDX01000005">
    <property type="protein sequence ID" value="RKN10487.1"/>
    <property type="molecule type" value="Genomic_DNA"/>
</dbReference>
<dbReference type="SUPFAM" id="SSF57716">
    <property type="entry name" value="Glucocorticoid receptor-like (DNA-binding domain)"/>
    <property type="match status" value="1"/>
</dbReference>
<evidence type="ECO:0000313" key="7">
    <source>
        <dbReference type="EMBL" id="RKN24746.1"/>
    </source>
</evidence>
<dbReference type="PANTHER" id="PTHR33823">
    <property type="entry name" value="RNA POLYMERASE-BINDING TRANSCRIPTION FACTOR DKSA-RELATED"/>
    <property type="match status" value="1"/>
</dbReference>
<dbReference type="Proteomes" id="UP000275024">
    <property type="component" value="Unassembled WGS sequence"/>
</dbReference>
<evidence type="ECO:0000256" key="4">
    <source>
        <dbReference type="PROSITE-ProRule" id="PRU00510"/>
    </source>
</evidence>
<dbReference type="EMBL" id="RBDY01000005">
    <property type="protein sequence ID" value="RKN24746.1"/>
    <property type="molecule type" value="Genomic_DNA"/>
</dbReference>
<feature type="domain" description="Zinc finger DksA/TraR C4-type" evidence="5">
    <location>
        <begin position="81"/>
        <end position="115"/>
    </location>
</feature>
<keyword evidence="8" id="KW-1185">Reference proteome</keyword>
<feature type="zinc finger region" description="dksA C4-type" evidence="4">
    <location>
        <begin position="86"/>
        <end position="110"/>
    </location>
</feature>
<protein>
    <recommendedName>
        <fullName evidence="5">Zinc finger DksA/TraR C4-type domain-containing protein</fullName>
    </recommendedName>
</protein>
<dbReference type="GO" id="GO:0008270">
    <property type="term" value="F:zinc ion binding"/>
    <property type="evidence" value="ECO:0007669"/>
    <property type="project" value="UniProtKB-KW"/>
</dbReference>
<dbReference type="RefSeq" id="WP_120696510.1">
    <property type="nucleotide sequence ID" value="NZ_RBDX01000005.1"/>
</dbReference>
<evidence type="ECO:0000259" key="5">
    <source>
        <dbReference type="Pfam" id="PF01258"/>
    </source>
</evidence>
<dbReference type="Gene3D" id="1.20.120.910">
    <property type="entry name" value="DksA, coiled-coil domain"/>
    <property type="match status" value="1"/>
</dbReference>
<dbReference type="Pfam" id="PF01258">
    <property type="entry name" value="zf-dskA_traR"/>
    <property type="match status" value="1"/>
</dbReference>
<dbReference type="InterPro" id="IPR000962">
    <property type="entry name" value="Znf_DskA_TraR"/>
</dbReference>
<name>A0A3A9WWD7_9ACTN</name>